<name>A0ABS8GDW0_9ALTE</name>
<gene>
    <name evidence="2" type="ORF">LJ739_14130</name>
</gene>
<proteinExistence type="predicted"/>
<feature type="transmembrane region" description="Helical" evidence="1">
    <location>
        <begin position="38"/>
        <end position="60"/>
    </location>
</feature>
<dbReference type="EMBL" id="JAJEWP010000004">
    <property type="protein sequence ID" value="MCC2617386.1"/>
    <property type="molecule type" value="Genomic_DNA"/>
</dbReference>
<dbReference type="InterPro" id="IPR021344">
    <property type="entry name" value="DUF2970"/>
</dbReference>
<keyword evidence="1" id="KW-0812">Transmembrane</keyword>
<evidence type="ECO:0000313" key="3">
    <source>
        <dbReference type="Proteomes" id="UP001520878"/>
    </source>
</evidence>
<keyword evidence="3" id="KW-1185">Reference proteome</keyword>
<dbReference type="Proteomes" id="UP001520878">
    <property type="component" value="Unassembled WGS sequence"/>
</dbReference>
<protein>
    <submittedName>
        <fullName evidence="2">DUF2970 domain-containing protein</fullName>
    </submittedName>
</protein>
<comment type="caution">
    <text evidence="2">The sequence shown here is derived from an EMBL/GenBank/DDBJ whole genome shotgun (WGS) entry which is preliminary data.</text>
</comment>
<evidence type="ECO:0000256" key="1">
    <source>
        <dbReference type="SAM" id="Phobius"/>
    </source>
</evidence>
<sequence>MGAAEVGHWWRVVKSVLASAFGVQSQQNYSHDFQQSSFLPFLIVGVIFVAVFVLTLVLIVRSVT</sequence>
<dbReference type="Pfam" id="PF11174">
    <property type="entry name" value="DUF2970"/>
    <property type="match status" value="1"/>
</dbReference>
<accession>A0ABS8GDW0</accession>
<keyword evidence="1" id="KW-1133">Transmembrane helix</keyword>
<evidence type="ECO:0000313" key="2">
    <source>
        <dbReference type="EMBL" id="MCC2617386.1"/>
    </source>
</evidence>
<reference evidence="2 3" key="1">
    <citation type="submission" date="2021-10" db="EMBL/GenBank/DDBJ databases">
        <title>Draft genome of Aestuariibacter halophilus JC2043.</title>
        <authorList>
            <person name="Emsley S.A."/>
            <person name="Pfannmuller K.M."/>
            <person name="Ushijima B."/>
            <person name="Saw J.H."/>
            <person name="Videau P."/>
        </authorList>
    </citation>
    <scope>NUCLEOTIDE SEQUENCE [LARGE SCALE GENOMIC DNA]</scope>
    <source>
        <strain evidence="2 3">JC2043</strain>
    </source>
</reference>
<organism evidence="2 3">
    <name type="scientific">Fluctibacter halophilus</name>
    <dbReference type="NCBI Taxonomy" id="226011"/>
    <lineage>
        <taxon>Bacteria</taxon>
        <taxon>Pseudomonadati</taxon>
        <taxon>Pseudomonadota</taxon>
        <taxon>Gammaproteobacteria</taxon>
        <taxon>Alteromonadales</taxon>
        <taxon>Alteromonadaceae</taxon>
        <taxon>Fluctibacter</taxon>
    </lineage>
</organism>
<keyword evidence="1" id="KW-0472">Membrane</keyword>